<dbReference type="AlphaFoldDB" id="A0A4V3NZS1"/>
<dbReference type="NCBIfam" id="NF037979">
    <property type="entry name" value="Na_transp"/>
    <property type="match status" value="1"/>
</dbReference>
<reference evidence="7 8" key="1">
    <citation type="submission" date="2019-04" db="EMBL/GenBank/DDBJ databases">
        <title>Geobacter oryzae sp. nov., ferric-reducing bacteria isolated from paddy soil.</title>
        <authorList>
            <person name="Xu Z."/>
            <person name="Masuda Y."/>
            <person name="Itoh H."/>
            <person name="Senoo K."/>
        </authorList>
    </citation>
    <scope>NUCLEOTIDE SEQUENCE [LARGE SCALE GENOMIC DNA]</scope>
    <source>
        <strain evidence="7 8">Red111</strain>
    </source>
</reference>
<sequence>MQNVTVTKARDSFTTGLGVIAATLGSAVGLGNIWKFPALTGLNGGAAFIIVYLLSTLMAGLVVMVAELMLGRRSKSDALTTFKVLHPKNESWALIGAAGVLSAFLILAFYTEVAGWVFAYIFKAASGAVLSSDPKVTSAGFEKLITDPVQSVFWQCLVLVFVGAIIVAGVSKGIEKTTKRLMPVLFLILVMIGVRSLMLPGAAAGLEFLFRPDFSKVTGGVVLTAMGLAFFKLSVGMGTMITYGSYFRDDQNVPMTALRVMLADLTVSILAGIAIFPAVFTYGFKPEAGPSLLFITIPAVFSQMPFGNIFVVLFFVLGAIAATGAMLSILEVPVAYLHQRFGMSRLKSTALTVILLALIGSTAALSNSTMANFKFFGMTMFDFYDFLTSNVLMPVGGLFICIFVGWVWGEEKVRAALSNDGQLQNGPIISIFLFLVKYVAPITITVILLRGLKII</sequence>
<dbReference type="Pfam" id="PF00209">
    <property type="entry name" value="SNF"/>
    <property type="match status" value="2"/>
</dbReference>
<keyword evidence="2" id="KW-0813">Transport</keyword>
<feature type="transmembrane region" description="Helical" evidence="6">
    <location>
        <begin position="182"/>
        <end position="203"/>
    </location>
</feature>
<dbReference type="PANTHER" id="PTHR42948:SF1">
    <property type="entry name" value="TRANSPORTER"/>
    <property type="match status" value="1"/>
</dbReference>
<comment type="subcellular location">
    <subcellularLocation>
        <location evidence="1">Membrane</location>
        <topology evidence="1">Multi-pass membrane protein</topology>
    </subcellularLocation>
</comment>
<gene>
    <name evidence="7" type="ORF">E4633_10920</name>
</gene>
<keyword evidence="3 6" id="KW-0812">Transmembrane</keyword>
<dbReference type="PROSITE" id="PS50267">
    <property type="entry name" value="NA_NEUROTRAN_SYMP_3"/>
    <property type="match status" value="1"/>
</dbReference>
<evidence type="ECO:0000256" key="6">
    <source>
        <dbReference type="SAM" id="Phobius"/>
    </source>
</evidence>
<evidence type="ECO:0000256" key="1">
    <source>
        <dbReference type="ARBA" id="ARBA00004141"/>
    </source>
</evidence>
<dbReference type="RefSeq" id="WP_135870264.1">
    <property type="nucleotide sequence ID" value="NZ_SRSC01000002.1"/>
</dbReference>
<organism evidence="7 8">
    <name type="scientific">Geomonas terrae</name>
    <dbReference type="NCBI Taxonomy" id="2562681"/>
    <lineage>
        <taxon>Bacteria</taxon>
        <taxon>Pseudomonadati</taxon>
        <taxon>Thermodesulfobacteriota</taxon>
        <taxon>Desulfuromonadia</taxon>
        <taxon>Geobacterales</taxon>
        <taxon>Geobacteraceae</taxon>
        <taxon>Geomonas</taxon>
    </lineage>
</organism>
<feature type="transmembrane region" description="Helical" evidence="6">
    <location>
        <begin position="152"/>
        <end position="170"/>
    </location>
</feature>
<keyword evidence="4 6" id="KW-1133">Transmembrane helix</keyword>
<name>A0A4V3NZS1_9BACT</name>
<feature type="transmembrane region" description="Helical" evidence="6">
    <location>
        <begin position="223"/>
        <end position="246"/>
    </location>
</feature>
<dbReference type="EMBL" id="SRSC01000002">
    <property type="protein sequence ID" value="TGU72792.1"/>
    <property type="molecule type" value="Genomic_DNA"/>
</dbReference>
<keyword evidence="5 6" id="KW-0472">Membrane</keyword>
<feature type="transmembrane region" description="Helical" evidence="6">
    <location>
        <begin position="311"/>
        <end position="330"/>
    </location>
</feature>
<evidence type="ECO:0000256" key="2">
    <source>
        <dbReference type="ARBA" id="ARBA00022448"/>
    </source>
</evidence>
<dbReference type="CDD" id="cd10336">
    <property type="entry name" value="SLC6sbd_Tyt1-Like"/>
    <property type="match status" value="1"/>
</dbReference>
<dbReference type="SUPFAM" id="SSF161070">
    <property type="entry name" value="SNF-like"/>
    <property type="match status" value="1"/>
</dbReference>
<dbReference type="InterPro" id="IPR047218">
    <property type="entry name" value="YocR/YhdH-like"/>
</dbReference>
<feature type="transmembrane region" description="Helical" evidence="6">
    <location>
        <begin position="288"/>
        <end position="304"/>
    </location>
</feature>
<accession>A0A4V3NZS1</accession>
<evidence type="ECO:0000313" key="8">
    <source>
        <dbReference type="Proteomes" id="UP000306416"/>
    </source>
</evidence>
<comment type="caution">
    <text evidence="7">The sequence shown here is derived from an EMBL/GenBank/DDBJ whole genome shotgun (WGS) entry which is preliminary data.</text>
</comment>
<feature type="transmembrane region" description="Helical" evidence="6">
    <location>
        <begin position="91"/>
        <end position="110"/>
    </location>
</feature>
<evidence type="ECO:0000256" key="4">
    <source>
        <dbReference type="ARBA" id="ARBA00022989"/>
    </source>
</evidence>
<proteinExistence type="predicted"/>
<feature type="transmembrane region" description="Helical" evidence="6">
    <location>
        <begin position="428"/>
        <end position="449"/>
    </location>
</feature>
<dbReference type="InterPro" id="IPR000175">
    <property type="entry name" value="Na/ntran_symport"/>
</dbReference>
<evidence type="ECO:0000256" key="5">
    <source>
        <dbReference type="ARBA" id="ARBA00023136"/>
    </source>
</evidence>
<dbReference type="PANTHER" id="PTHR42948">
    <property type="entry name" value="TRANSPORTER"/>
    <property type="match status" value="1"/>
</dbReference>
<dbReference type="PRINTS" id="PR00176">
    <property type="entry name" value="NANEUSMPORT"/>
</dbReference>
<feature type="transmembrane region" description="Helical" evidence="6">
    <location>
        <begin position="383"/>
        <end position="408"/>
    </location>
</feature>
<evidence type="ECO:0000313" key="7">
    <source>
        <dbReference type="EMBL" id="TGU72792.1"/>
    </source>
</evidence>
<dbReference type="InterPro" id="IPR037272">
    <property type="entry name" value="SNS_sf"/>
</dbReference>
<feature type="transmembrane region" description="Helical" evidence="6">
    <location>
        <begin position="12"/>
        <end position="34"/>
    </location>
</feature>
<evidence type="ECO:0000256" key="3">
    <source>
        <dbReference type="ARBA" id="ARBA00022692"/>
    </source>
</evidence>
<feature type="transmembrane region" description="Helical" evidence="6">
    <location>
        <begin position="46"/>
        <end position="70"/>
    </location>
</feature>
<dbReference type="GO" id="GO:0016020">
    <property type="term" value="C:membrane"/>
    <property type="evidence" value="ECO:0007669"/>
    <property type="project" value="UniProtKB-SubCell"/>
</dbReference>
<dbReference type="Proteomes" id="UP000306416">
    <property type="component" value="Unassembled WGS sequence"/>
</dbReference>
<protein>
    <submittedName>
        <fullName evidence="7">Sodium-dependent transporter</fullName>
    </submittedName>
</protein>
<keyword evidence="8" id="KW-1185">Reference proteome</keyword>
<feature type="transmembrane region" description="Helical" evidence="6">
    <location>
        <begin position="258"/>
        <end position="282"/>
    </location>
</feature>
<feature type="transmembrane region" description="Helical" evidence="6">
    <location>
        <begin position="350"/>
        <end position="371"/>
    </location>
</feature>